<dbReference type="RefSeq" id="WP_132225490.1">
    <property type="nucleotide sequence ID" value="NZ_JANKBG010000022.1"/>
</dbReference>
<dbReference type="InterPro" id="IPR037523">
    <property type="entry name" value="VOC_core"/>
</dbReference>
<evidence type="ECO:0000313" key="2">
    <source>
        <dbReference type="EMBL" id="TCU54714.1"/>
    </source>
</evidence>
<dbReference type="Proteomes" id="UP000295773">
    <property type="component" value="Unassembled WGS sequence"/>
</dbReference>
<reference evidence="2 3" key="1">
    <citation type="submission" date="2019-03" db="EMBL/GenBank/DDBJ databases">
        <title>Genomic Encyclopedia of Type Strains, Phase IV (KMG-IV): sequencing the most valuable type-strain genomes for metagenomic binning, comparative biology and taxonomic classification.</title>
        <authorList>
            <person name="Goeker M."/>
        </authorList>
    </citation>
    <scope>NUCLEOTIDE SEQUENCE [LARGE SCALE GENOMIC DNA]</scope>
    <source>
        <strain evidence="2 3">DSM 29481</strain>
    </source>
</reference>
<comment type="caution">
    <text evidence="2">The sequence shown here is derived from an EMBL/GenBank/DDBJ whole genome shotgun (WGS) entry which is preliminary data.</text>
</comment>
<dbReference type="Gene3D" id="3.10.180.10">
    <property type="entry name" value="2,3-Dihydroxybiphenyl 1,2-Dioxygenase, domain 1"/>
    <property type="match status" value="1"/>
</dbReference>
<dbReference type="PROSITE" id="PS51819">
    <property type="entry name" value="VOC"/>
    <property type="match status" value="1"/>
</dbReference>
<name>A0A4R3T168_9FIRM</name>
<feature type="domain" description="VOC" evidence="1">
    <location>
        <begin position="3"/>
        <end position="120"/>
    </location>
</feature>
<dbReference type="InterPro" id="IPR025870">
    <property type="entry name" value="Glyoxalase-like_dom"/>
</dbReference>
<organism evidence="2 3">
    <name type="scientific">Longicatena caecimuris</name>
    <dbReference type="NCBI Taxonomy" id="1796635"/>
    <lineage>
        <taxon>Bacteria</taxon>
        <taxon>Bacillati</taxon>
        <taxon>Bacillota</taxon>
        <taxon>Erysipelotrichia</taxon>
        <taxon>Erysipelotrichales</taxon>
        <taxon>Erysipelotrichaceae</taxon>
        <taxon>Longicatena</taxon>
    </lineage>
</organism>
<evidence type="ECO:0000313" key="3">
    <source>
        <dbReference type="Proteomes" id="UP000295773"/>
    </source>
</evidence>
<dbReference type="Pfam" id="PF12681">
    <property type="entry name" value="Glyoxalase_2"/>
    <property type="match status" value="1"/>
</dbReference>
<dbReference type="InterPro" id="IPR029068">
    <property type="entry name" value="Glyas_Bleomycin-R_OHBP_Dase"/>
</dbReference>
<proteinExistence type="predicted"/>
<evidence type="ECO:0000259" key="1">
    <source>
        <dbReference type="PROSITE" id="PS51819"/>
    </source>
</evidence>
<accession>A0A4R3T168</accession>
<dbReference type="SUPFAM" id="SSF54593">
    <property type="entry name" value="Glyoxalase/Bleomycin resistance protein/Dihydroxybiphenyl dioxygenase"/>
    <property type="match status" value="1"/>
</dbReference>
<sequence length="155" mass="18422">MVKFEGGLICVKDIQRSRRLYEELLGQTMLEDFGENIVYLGFALQEKTCWASFLDVAPVDIKAGRYDHELYFETEDLNGFIEKMKAYDVKIYQPIQVSSWGQRMIRFFDYDDHMIEVGESMDYLILNYIKQGHSVEETHEKYQFSIDYINNLLKR</sequence>
<protein>
    <submittedName>
        <fullName evidence="2">Glyoxalase-like protein</fullName>
    </submittedName>
</protein>
<dbReference type="AlphaFoldDB" id="A0A4R3T168"/>
<gene>
    <name evidence="2" type="ORF">EDD61_1234</name>
</gene>
<keyword evidence="3" id="KW-1185">Reference proteome</keyword>
<dbReference type="EMBL" id="SMBP01000023">
    <property type="protein sequence ID" value="TCU54714.1"/>
    <property type="molecule type" value="Genomic_DNA"/>
</dbReference>